<dbReference type="HOGENOM" id="CLU_3034609_0_0_1"/>
<evidence type="ECO:0000313" key="2">
    <source>
        <dbReference type="Proteomes" id="UP000000304"/>
    </source>
</evidence>
<evidence type="ECO:0000313" key="1">
    <source>
        <dbReference type="EMBL" id="EDX06003.1"/>
    </source>
</evidence>
<reference evidence="1 2" key="1">
    <citation type="journal article" date="2007" name="Nature">
        <title>Evolution of genes and genomes on the Drosophila phylogeny.</title>
        <authorList>
            <consortium name="Drosophila 12 Genomes Consortium"/>
            <person name="Clark A.G."/>
            <person name="Eisen M.B."/>
            <person name="Smith D.R."/>
            <person name="Bergman C.M."/>
            <person name="Oliver B."/>
            <person name="Markow T.A."/>
            <person name="Kaufman T.C."/>
            <person name="Kellis M."/>
            <person name="Gelbart W."/>
            <person name="Iyer V.N."/>
            <person name="Pollard D.A."/>
            <person name="Sackton T.B."/>
            <person name="Larracuente A.M."/>
            <person name="Singh N.D."/>
            <person name="Abad J.P."/>
            <person name="Abt D.N."/>
            <person name="Adryan B."/>
            <person name="Aguade M."/>
            <person name="Akashi H."/>
            <person name="Anderson W.W."/>
            <person name="Aquadro C.F."/>
            <person name="Ardell D.H."/>
            <person name="Arguello R."/>
            <person name="Artieri C.G."/>
            <person name="Barbash D.A."/>
            <person name="Barker D."/>
            <person name="Barsanti P."/>
            <person name="Batterham P."/>
            <person name="Batzoglou S."/>
            <person name="Begun D."/>
            <person name="Bhutkar A."/>
            <person name="Blanco E."/>
            <person name="Bosak S.A."/>
            <person name="Bradley R.K."/>
            <person name="Brand A.D."/>
            <person name="Brent M.R."/>
            <person name="Brooks A.N."/>
            <person name="Brown R.H."/>
            <person name="Butlin R.K."/>
            <person name="Caggese C."/>
            <person name="Calvi B.R."/>
            <person name="Bernardo de Carvalho A."/>
            <person name="Caspi A."/>
            <person name="Castrezana S."/>
            <person name="Celniker S.E."/>
            <person name="Chang J.L."/>
            <person name="Chapple C."/>
            <person name="Chatterji S."/>
            <person name="Chinwalla A."/>
            <person name="Civetta A."/>
            <person name="Clifton S.W."/>
            <person name="Comeron J.M."/>
            <person name="Costello J.C."/>
            <person name="Coyne J.A."/>
            <person name="Daub J."/>
            <person name="David R.G."/>
            <person name="Delcher A.L."/>
            <person name="Delehaunty K."/>
            <person name="Do C.B."/>
            <person name="Ebling H."/>
            <person name="Edwards K."/>
            <person name="Eickbush T."/>
            <person name="Evans J.D."/>
            <person name="Filipski A."/>
            <person name="Findeiss S."/>
            <person name="Freyhult E."/>
            <person name="Fulton L."/>
            <person name="Fulton R."/>
            <person name="Garcia A.C."/>
            <person name="Gardiner A."/>
            <person name="Garfield D.A."/>
            <person name="Garvin B.E."/>
            <person name="Gibson G."/>
            <person name="Gilbert D."/>
            <person name="Gnerre S."/>
            <person name="Godfrey J."/>
            <person name="Good R."/>
            <person name="Gotea V."/>
            <person name="Gravely B."/>
            <person name="Greenberg A.J."/>
            <person name="Griffiths-Jones S."/>
            <person name="Gross S."/>
            <person name="Guigo R."/>
            <person name="Gustafson E.A."/>
            <person name="Haerty W."/>
            <person name="Hahn M.W."/>
            <person name="Halligan D.L."/>
            <person name="Halpern A.L."/>
            <person name="Halter G.M."/>
            <person name="Han M.V."/>
            <person name="Heger A."/>
            <person name="Hillier L."/>
            <person name="Hinrichs A.S."/>
            <person name="Holmes I."/>
            <person name="Hoskins R.A."/>
            <person name="Hubisz M.J."/>
            <person name="Hultmark D."/>
            <person name="Huntley M.A."/>
            <person name="Jaffe D.B."/>
            <person name="Jagadeeshan S."/>
            <person name="Jeck W.R."/>
            <person name="Johnson J."/>
            <person name="Jones C.D."/>
            <person name="Jordan W.C."/>
            <person name="Karpen G.H."/>
            <person name="Kataoka E."/>
            <person name="Keightley P.D."/>
            <person name="Kheradpour P."/>
            <person name="Kirkness E.F."/>
            <person name="Koerich L.B."/>
            <person name="Kristiansen K."/>
            <person name="Kudrna D."/>
            <person name="Kulathinal R.J."/>
            <person name="Kumar S."/>
            <person name="Kwok R."/>
            <person name="Lander E."/>
            <person name="Langley C.H."/>
            <person name="Lapoint R."/>
            <person name="Lazzaro B.P."/>
            <person name="Lee S.J."/>
            <person name="Levesque L."/>
            <person name="Li R."/>
            <person name="Lin C.F."/>
            <person name="Lin M.F."/>
            <person name="Lindblad-Toh K."/>
            <person name="Llopart A."/>
            <person name="Long M."/>
            <person name="Low L."/>
            <person name="Lozovsky E."/>
            <person name="Lu J."/>
            <person name="Luo M."/>
            <person name="Machado C.A."/>
            <person name="Makalowski W."/>
            <person name="Marzo M."/>
            <person name="Matsuda M."/>
            <person name="Matzkin L."/>
            <person name="McAllister B."/>
            <person name="McBride C.S."/>
            <person name="McKernan B."/>
            <person name="McKernan K."/>
            <person name="Mendez-Lago M."/>
            <person name="Minx P."/>
            <person name="Mollenhauer M.U."/>
            <person name="Montooth K."/>
            <person name="Mount S.M."/>
            <person name="Mu X."/>
            <person name="Myers E."/>
            <person name="Negre B."/>
            <person name="Newfeld S."/>
            <person name="Nielsen R."/>
            <person name="Noor M.A."/>
            <person name="O'Grady P."/>
            <person name="Pachter L."/>
            <person name="Papaceit M."/>
            <person name="Parisi M.J."/>
            <person name="Parisi M."/>
            <person name="Parts L."/>
            <person name="Pedersen J.S."/>
            <person name="Pesole G."/>
            <person name="Phillippy A.M."/>
            <person name="Ponting C.P."/>
            <person name="Pop M."/>
            <person name="Porcelli D."/>
            <person name="Powell J.R."/>
            <person name="Prohaska S."/>
            <person name="Pruitt K."/>
            <person name="Puig M."/>
            <person name="Quesneville H."/>
            <person name="Ram K.R."/>
            <person name="Rand D."/>
            <person name="Rasmussen M.D."/>
            <person name="Reed L.K."/>
            <person name="Reenan R."/>
            <person name="Reily A."/>
            <person name="Remington K.A."/>
            <person name="Rieger T.T."/>
            <person name="Ritchie M.G."/>
            <person name="Robin C."/>
            <person name="Rogers Y.H."/>
            <person name="Rohde C."/>
            <person name="Rozas J."/>
            <person name="Rubenfield M.J."/>
            <person name="Ruiz A."/>
            <person name="Russo S."/>
            <person name="Salzberg S.L."/>
            <person name="Sanchez-Gracia A."/>
            <person name="Saranga D.J."/>
            <person name="Sato H."/>
            <person name="Schaeffer S.W."/>
            <person name="Schatz M.C."/>
            <person name="Schlenke T."/>
            <person name="Schwartz R."/>
            <person name="Segarra C."/>
            <person name="Singh R.S."/>
            <person name="Sirot L."/>
            <person name="Sirota M."/>
            <person name="Sisneros N.B."/>
            <person name="Smith C.D."/>
            <person name="Smith T.F."/>
            <person name="Spieth J."/>
            <person name="Stage D.E."/>
            <person name="Stark A."/>
            <person name="Stephan W."/>
            <person name="Strausberg R.L."/>
            <person name="Strempel S."/>
            <person name="Sturgill D."/>
            <person name="Sutton G."/>
            <person name="Sutton G.G."/>
            <person name="Tao W."/>
            <person name="Teichmann S."/>
            <person name="Tobari Y.N."/>
            <person name="Tomimura Y."/>
            <person name="Tsolas J.M."/>
            <person name="Valente V.L."/>
            <person name="Venter E."/>
            <person name="Venter J.C."/>
            <person name="Vicario S."/>
            <person name="Vieira F.G."/>
            <person name="Vilella A.J."/>
            <person name="Villasante A."/>
            <person name="Walenz B."/>
            <person name="Wang J."/>
            <person name="Wasserman M."/>
            <person name="Watts T."/>
            <person name="Wilson D."/>
            <person name="Wilson R.K."/>
            <person name="Wing R.A."/>
            <person name="Wolfner M.F."/>
            <person name="Wong A."/>
            <person name="Wong G.K."/>
            <person name="Wu C.I."/>
            <person name="Wu G."/>
            <person name="Yamamoto D."/>
            <person name="Yang H.P."/>
            <person name="Yang S.P."/>
            <person name="Yorke J.A."/>
            <person name="Yoshida K."/>
            <person name="Zdobnov E."/>
            <person name="Zhang P."/>
            <person name="Zhang Y."/>
            <person name="Zimin A.V."/>
            <person name="Baldwin J."/>
            <person name="Abdouelleil A."/>
            <person name="Abdulkadir J."/>
            <person name="Abebe A."/>
            <person name="Abera B."/>
            <person name="Abreu J."/>
            <person name="Acer S.C."/>
            <person name="Aftuck L."/>
            <person name="Alexander A."/>
            <person name="An P."/>
            <person name="Anderson E."/>
            <person name="Anderson S."/>
            <person name="Arachi H."/>
            <person name="Azer M."/>
            <person name="Bachantsang P."/>
            <person name="Barry A."/>
            <person name="Bayul T."/>
            <person name="Berlin A."/>
            <person name="Bessette D."/>
            <person name="Bloom T."/>
            <person name="Blye J."/>
            <person name="Boguslavskiy L."/>
            <person name="Bonnet C."/>
            <person name="Boukhgalter B."/>
            <person name="Bourzgui I."/>
            <person name="Brown A."/>
            <person name="Cahill P."/>
            <person name="Channer S."/>
            <person name="Cheshatsang Y."/>
            <person name="Chuda L."/>
            <person name="Citroen M."/>
            <person name="Collymore A."/>
            <person name="Cooke P."/>
            <person name="Costello M."/>
            <person name="D'Aco K."/>
            <person name="Daza R."/>
            <person name="De Haan G."/>
            <person name="DeGray S."/>
            <person name="DeMaso C."/>
            <person name="Dhargay N."/>
            <person name="Dooley K."/>
            <person name="Dooley E."/>
            <person name="Doricent M."/>
            <person name="Dorje P."/>
            <person name="Dorjee K."/>
            <person name="Dupes A."/>
            <person name="Elong R."/>
            <person name="Falk J."/>
            <person name="Farina A."/>
            <person name="Faro S."/>
            <person name="Ferguson D."/>
            <person name="Fisher S."/>
            <person name="Foley C.D."/>
            <person name="Franke A."/>
            <person name="Friedrich D."/>
            <person name="Gadbois L."/>
            <person name="Gearin G."/>
            <person name="Gearin C.R."/>
            <person name="Giannoukos G."/>
            <person name="Goode T."/>
            <person name="Graham J."/>
            <person name="Grandbois E."/>
            <person name="Grewal S."/>
            <person name="Gyaltsen K."/>
            <person name="Hafez N."/>
            <person name="Hagos B."/>
            <person name="Hall J."/>
            <person name="Henson C."/>
            <person name="Hollinger A."/>
            <person name="Honan T."/>
            <person name="Huard M.D."/>
            <person name="Hughes L."/>
            <person name="Hurhula B."/>
            <person name="Husby M.E."/>
            <person name="Kamat A."/>
            <person name="Kanga B."/>
            <person name="Kashin S."/>
            <person name="Khazanovich D."/>
            <person name="Kisner P."/>
            <person name="Lance K."/>
            <person name="Lara M."/>
            <person name="Lee W."/>
            <person name="Lennon N."/>
            <person name="Letendre F."/>
            <person name="LeVine R."/>
            <person name="Lipovsky A."/>
            <person name="Liu X."/>
            <person name="Liu J."/>
            <person name="Liu S."/>
            <person name="Lokyitsang T."/>
            <person name="Lokyitsang Y."/>
            <person name="Lubonja R."/>
            <person name="Lui A."/>
            <person name="MacDonald P."/>
            <person name="Magnisalis V."/>
            <person name="Maru K."/>
            <person name="Matthews C."/>
            <person name="McCusker W."/>
            <person name="McDonough S."/>
            <person name="Mehta T."/>
            <person name="Meldrim J."/>
            <person name="Meneus L."/>
            <person name="Mihai O."/>
            <person name="Mihalev A."/>
            <person name="Mihova T."/>
            <person name="Mittelman R."/>
            <person name="Mlenga V."/>
            <person name="Montmayeur A."/>
            <person name="Mulrain L."/>
            <person name="Navidi A."/>
            <person name="Naylor J."/>
            <person name="Negash T."/>
            <person name="Nguyen T."/>
            <person name="Nguyen N."/>
            <person name="Nicol R."/>
            <person name="Norbu C."/>
            <person name="Norbu N."/>
            <person name="Novod N."/>
            <person name="O'Neill B."/>
            <person name="Osman S."/>
            <person name="Markiewicz E."/>
            <person name="Oyono O.L."/>
            <person name="Patti C."/>
            <person name="Phunkhang P."/>
            <person name="Pierre F."/>
            <person name="Priest M."/>
            <person name="Raghuraman S."/>
            <person name="Rege F."/>
            <person name="Reyes R."/>
            <person name="Rise C."/>
            <person name="Rogov P."/>
            <person name="Ross K."/>
            <person name="Ryan E."/>
            <person name="Settipalli S."/>
            <person name="Shea T."/>
            <person name="Sherpa N."/>
            <person name="Shi L."/>
            <person name="Shih D."/>
            <person name="Sparrow T."/>
            <person name="Spaulding J."/>
            <person name="Stalker J."/>
            <person name="Stange-Thomann N."/>
            <person name="Stavropoulos S."/>
            <person name="Stone C."/>
            <person name="Strader C."/>
            <person name="Tesfaye S."/>
            <person name="Thomson T."/>
            <person name="Thoulutsang Y."/>
            <person name="Thoulutsang D."/>
            <person name="Topham K."/>
            <person name="Topping I."/>
            <person name="Tsamla T."/>
            <person name="Vassiliev H."/>
            <person name="Vo A."/>
            <person name="Wangchuk T."/>
            <person name="Wangdi T."/>
            <person name="Weiand M."/>
            <person name="Wilkinson J."/>
            <person name="Wilson A."/>
            <person name="Yadav S."/>
            <person name="Young G."/>
            <person name="Yu Q."/>
            <person name="Zembek L."/>
            <person name="Zhong D."/>
            <person name="Zimmer A."/>
            <person name="Zwirko Z."/>
            <person name="Jaffe D.B."/>
            <person name="Alvarez P."/>
            <person name="Brockman W."/>
            <person name="Butler J."/>
            <person name="Chin C."/>
            <person name="Gnerre S."/>
            <person name="Grabherr M."/>
            <person name="Kleber M."/>
            <person name="Mauceli E."/>
            <person name="MacCallum I."/>
        </authorList>
    </citation>
    <scope>NUCLEOTIDE SEQUENCE [LARGE SCALE GENOMIC DNA]</scope>
    <source>
        <strain evidence="2">white501</strain>
    </source>
</reference>
<name>B4QE94_DROSI</name>
<dbReference type="AlphaFoldDB" id="B4QE94"/>
<accession>B4QE94</accession>
<sequence>MASGSSSTPTLRQGIPSEIGSSLTFGQILKAPSASYRILRIGLGPALKDADAAPL</sequence>
<gene>
    <name evidence="1" type="primary">Dsim\GD10475</name>
    <name evidence="1" type="ORF">Dsim_GD10475</name>
</gene>
<dbReference type="Proteomes" id="UP000000304">
    <property type="component" value="Chromosome 2R"/>
</dbReference>
<protein>
    <submittedName>
        <fullName evidence="1">GD10475</fullName>
    </submittedName>
</protein>
<organism evidence="1 2">
    <name type="scientific">Drosophila simulans</name>
    <name type="common">Fruit fly</name>
    <dbReference type="NCBI Taxonomy" id="7240"/>
    <lineage>
        <taxon>Eukaryota</taxon>
        <taxon>Metazoa</taxon>
        <taxon>Ecdysozoa</taxon>
        <taxon>Arthropoda</taxon>
        <taxon>Hexapoda</taxon>
        <taxon>Insecta</taxon>
        <taxon>Pterygota</taxon>
        <taxon>Neoptera</taxon>
        <taxon>Endopterygota</taxon>
        <taxon>Diptera</taxon>
        <taxon>Brachycera</taxon>
        <taxon>Muscomorpha</taxon>
        <taxon>Ephydroidea</taxon>
        <taxon>Drosophilidae</taxon>
        <taxon>Drosophila</taxon>
        <taxon>Sophophora</taxon>
    </lineage>
</organism>
<dbReference type="EMBL" id="CM000362">
    <property type="protein sequence ID" value="EDX06003.1"/>
    <property type="molecule type" value="Genomic_DNA"/>
</dbReference>
<keyword evidence="2" id="KW-1185">Reference proteome</keyword>
<proteinExistence type="predicted"/>